<evidence type="ECO:0000313" key="7">
    <source>
        <dbReference type="Proteomes" id="UP000002257"/>
    </source>
</evidence>
<protein>
    <recommendedName>
        <fullName evidence="4">Outer membrane protein assembly factor BamD</fullName>
    </recommendedName>
</protein>
<organism evidence="6 7">
    <name type="scientific">Methylocella silvestris (strain DSM 15510 / CIP 108128 / LMG 27833 / NCIMB 13906 / BL2)</name>
    <dbReference type="NCBI Taxonomy" id="395965"/>
    <lineage>
        <taxon>Bacteria</taxon>
        <taxon>Pseudomonadati</taxon>
        <taxon>Pseudomonadota</taxon>
        <taxon>Alphaproteobacteria</taxon>
        <taxon>Hyphomicrobiales</taxon>
        <taxon>Beijerinckiaceae</taxon>
        <taxon>Methylocella</taxon>
    </lineage>
</organism>
<reference evidence="6 7" key="1">
    <citation type="journal article" date="2010" name="J. Bacteriol.">
        <title>Complete genome sequence of the aerobic facultative methanotroph Methylocella silvestris BL2.</title>
        <authorList>
            <person name="Chen Y."/>
            <person name="Crombie A."/>
            <person name="Rahman M.T."/>
            <person name="Dedysh S.N."/>
            <person name="Liesack W."/>
            <person name="Stott M.B."/>
            <person name="Alam M."/>
            <person name="Theisen A.R."/>
            <person name="Murrell J.C."/>
            <person name="Dunfield P.F."/>
        </authorList>
    </citation>
    <scope>NUCLEOTIDE SEQUENCE [LARGE SCALE GENOMIC DNA]</scope>
    <source>
        <strain evidence="7">DSM 15510 / CIP 108128 / LMG 27833 / NCIMB 13906 / BL2</strain>
    </source>
</reference>
<evidence type="ECO:0000313" key="6">
    <source>
        <dbReference type="EMBL" id="ACK52385.1"/>
    </source>
</evidence>
<dbReference type="SUPFAM" id="SSF48452">
    <property type="entry name" value="TPR-like"/>
    <property type="match status" value="1"/>
</dbReference>
<dbReference type="NCBIfam" id="TIGR03302">
    <property type="entry name" value="OM_YfiO"/>
    <property type="match status" value="1"/>
</dbReference>
<keyword evidence="6" id="KW-0449">Lipoprotein</keyword>
<dbReference type="CDD" id="cd15830">
    <property type="entry name" value="BamD"/>
    <property type="match status" value="1"/>
</dbReference>
<keyword evidence="2 4" id="KW-0472">Membrane</keyword>
<name>B8ETN3_METSB</name>
<dbReference type="Gene3D" id="1.25.40.10">
    <property type="entry name" value="Tetratricopeptide repeat domain"/>
    <property type="match status" value="1"/>
</dbReference>
<dbReference type="Pfam" id="PF13525">
    <property type="entry name" value="YfiO"/>
    <property type="match status" value="1"/>
</dbReference>
<keyword evidence="1 4" id="KW-0732">Signal</keyword>
<dbReference type="GO" id="GO:0051205">
    <property type="term" value="P:protein insertion into membrane"/>
    <property type="evidence" value="ECO:0007669"/>
    <property type="project" value="UniProtKB-UniRule"/>
</dbReference>
<accession>B8ETN3</accession>
<gene>
    <name evidence="4" type="primary">bamD</name>
    <name evidence="6" type="ordered locus">Msil_3496</name>
</gene>
<dbReference type="GO" id="GO:0043165">
    <property type="term" value="P:Gram-negative-bacterium-type cell outer membrane assembly"/>
    <property type="evidence" value="ECO:0007669"/>
    <property type="project" value="UniProtKB-UniRule"/>
</dbReference>
<dbReference type="STRING" id="395965.Msil_3496"/>
<comment type="similarity">
    <text evidence="4">Belongs to the BamD family.</text>
</comment>
<evidence type="ECO:0000259" key="5">
    <source>
        <dbReference type="Pfam" id="PF13525"/>
    </source>
</evidence>
<feature type="signal peptide" evidence="4">
    <location>
        <begin position="1"/>
        <end position="23"/>
    </location>
</feature>
<dbReference type="HAMAP" id="MF_00922">
    <property type="entry name" value="OM_assembly_BamD"/>
    <property type="match status" value="1"/>
</dbReference>
<evidence type="ECO:0000256" key="2">
    <source>
        <dbReference type="ARBA" id="ARBA00023136"/>
    </source>
</evidence>
<comment type="function">
    <text evidence="4">Part of the outer membrane protein assembly complex, which is involved in assembly and insertion of beta-barrel proteins into the outer membrane.</text>
</comment>
<dbReference type="AlphaFoldDB" id="B8ETN3"/>
<evidence type="ECO:0000256" key="4">
    <source>
        <dbReference type="HAMAP-Rule" id="MF_00922"/>
    </source>
</evidence>
<comment type="subcellular location">
    <subcellularLocation>
        <location evidence="4">Cell outer membrane</location>
    </subcellularLocation>
</comment>
<feature type="domain" description="Outer membrane lipoprotein BamD-like" evidence="5">
    <location>
        <begin position="47"/>
        <end position="243"/>
    </location>
</feature>
<dbReference type="InterPro" id="IPR017689">
    <property type="entry name" value="BamD"/>
</dbReference>
<dbReference type="HOGENOM" id="CLU_065982_1_1_5"/>
<dbReference type="EMBL" id="CP001280">
    <property type="protein sequence ID" value="ACK52385.1"/>
    <property type="molecule type" value="Genomic_DNA"/>
</dbReference>
<evidence type="ECO:0000256" key="1">
    <source>
        <dbReference type="ARBA" id="ARBA00022729"/>
    </source>
</evidence>
<dbReference type="InterPro" id="IPR039565">
    <property type="entry name" value="BamD-like"/>
</dbReference>
<sequence precursor="true">MGRSWRLALGLAGALALPAAASADMLDSLNPMNWFSGDKYKPEILKDTPAEDLYNQGLARLKVRDYPAAAKSFAALDKQYPYSQWQRKGLIMTTFAQYQAGSYEDAIGSAKRYIGLFPQAADVDYAYYLEAMSYYNQIPDISRDQDRSAKAADLFAQIIEKYPKSEYVDDSRYKLQVTRDQLAGKEMMVGRFYLNQRNYVAAVGRFREVLAKYQTTRHAEEALMRLTEAYLALGVPQEAQTAAAILGHNFPDSVWYKDAYALLRTDGLEPTEDKGSWISKAFSKLGLG</sequence>
<dbReference type="Proteomes" id="UP000002257">
    <property type="component" value="Chromosome"/>
</dbReference>
<keyword evidence="3 4" id="KW-0998">Cell outer membrane</keyword>
<comment type="subunit">
    <text evidence="4">Part of the Bam complex.</text>
</comment>
<proteinExistence type="inferred from homology"/>
<dbReference type="InterPro" id="IPR011990">
    <property type="entry name" value="TPR-like_helical_dom_sf"/>
</dbReference>
<dbReference type="RefSeq" id="WP_012592454.1">
    <property type="nucleotide sequence ID" value="NC_011666.1"/>
</dbReference>
<dbReference type="GO" id="GO:0009279">
    <property type="term" value="C:cell outer membrane"/>
    <property type="evidence" value="ECO:0007669"/>
    <property type="project" value="UniProtKB-SubCell"/>
</dbReference>
<dbReference type="KEGG" id="msl:Msil_3496"/>
<dbReference type="eggNOG" id="COG4105">
    <property type="taxonomic scope" value="Bacteria"/>
</dbReference>
<evidence type="ECO:0000256" key="3">
    <source>
        <dbReference type="ARBA" id="ARBA00023237"/>
    </source>
</evidence>
<keyword evidence="7" id="KW-1185">Reference proteome</keyword>
<feature type="chain" id="PRO_5009008098" description="Outer membrane protein assembly factor BamD" evidence="4">
    <location>
        <begin position="24"/>
        <end position="288"/>
    </location>
</feature>